<proteinExistence type="predicted"/>
<organism evidence="2 3">
    <name type="scientific">Nocardia nova</name>
    <dbReference type="NCBI Taxonomy" id="37330"/>
    <lineage>
        <taxon>Bacteria</taxon>
        <taxon>Bacillati</taxon>
        <taxon>Actinomycetota</taxon>
        <taxon>Actinomycetes</taxon>
        <taxon>Mycobacteriales</taxon>
        <taxon>Nocardiaceae</taxon>
        <taxon>Nocardia</taxon>
    </lineage>
</organism>
<evidence type="ECO:0000256" key="1">
    <source>
        <dbReference type="SAM" id="MobiDB-lite"/>
    </source>
</evidence>
<dbReference type="Proteomes" id="UP000241647">
    <property type="component" value="Unassembled WGS sequence"/>
</dbReference>
<comment type="caution">
    <text evidence="2">The sequence shown here is derived from an EMBL/GenBank/DDBJ whole genome shotgun (WGS) entry which is preliminary data.</text>
</comment>
<sequence>MRRAVRGVRAVSALAPAGRPTLRAPDETNDPAGLVIEFRSHRPVVEFLLFDRHVAPPSGPRYGDMSASTRAGRKKNREFD</sequence>
<feature type="region of interest" description="Disordered" evidence="1">
    <location>
        <begin position="54"/>
        <end position="80"/>
    </location>
</feature>
<accession>A0A2T2Z6J6</accession>
<dbReference type="AlphaFoldDB" id="A0A2T2Z6J6"/>
<evidence type="ECO:0000313" key="2">
    <source>
        <dbReference type="EMBL" id="PSR63376.1"/>
    </source>
</evidence>
<feature type="compositionally biased region" description="Basic residues" evidence="1">
    <location>
        <begin position="71"/>
        <end position="80"/>
    </location>
</feature>
<gene>
    <name evidence="2" type="ORF">C8259_11880</name>
</gene>
<evidence type="ECO:0000313" key="3">
    <source>
        <dbReference type="Proteomes" id="UP000241647"/>
    </source>
</evidence>
<protein>
    <submittedName>
        <fullName evidence="2">Uncharacterized protein</fullName>
    </submittedName>
</protein>
<reference evidence="2 3" key="1">
    <citation type="submission" date="2018-02" db="EMBL/GenBank/DDBJ databases">
        <title>8 Nocardia nova and 1 Nocardia cyriacigeorgica strain used for evolution to TMP-SMX.</title>
        <authorList>
            <person name="Mehta H."/>
            <person name="Weng J."/>
            <person name="Shamoo Y."/>
        </authorList>
    </citation>
    <scope>NUCLEOTIDE SEQUENCE [LARGE SCALE GENOMIC DNA]</scope>
    <source>
        <strain evidence="2 3">ATCC 33727</strain>
    </source>
</reference>
<dbReference type="EMBL" id="PYHS01000005">
    <property type="protein sequence ID" value="PSR63376.1"/>
    <property type="molecule type" value="Genomic_DNA"/>
</dbReference>
<name>A0A2T2Z6J6_9NOCA</name>